<name>A0A0C3B9X5_PILCF</name>
<feature type="compositionally biased region" description="Basic and acidic residues" evidence="1">
    <location>
        <begin position="80"/>
        <end position="104"/>
    </location>
</feature>
<feature type="compositionally biased region" description="Polar residues" evidence="1">
    <location>
        <begin position="25"/>
        <end position="34"/>
    </location>
</feature>
<evidence type="ECO:0000313" key="3">
    <source>
        <dbReference type="Proteomes" id="UP000054166"/>
    </source>
</evidence>
<protein>
    <submittedName>
        <fullName evidence="2">Uncharacterized protein</fullName>
    </submittedName>
</protein>
<feature type="region of interest" description="Disordered" evidence="1">
    <location>
        <begin position="1"/>
        <end position="143"/>
    </location>
</feature>
<reference evidence="2 3" key="1">
    <citation type="submission" date="2014-04" db="EMBL/GenBank/DDBJ databases">
        <authorList>
            <consortium name="DOE Joint Genome Institute"/>
            <person name="Kuo A."/>
            <person name="Tarkka M."/>
            <person name="Buscot F."/>
            <person name="Kohler A."/>
            <person name="Nagy L.G."/>
            <person name="Floudas D."/>
            <person name="Copeland A."/>
            <person name="Barry K.W."/>
            <person name="Cichocki N."/>
            <person name="Veneault-Fourrey C."/>
            <person name="LaButti K."/>
            <person name="Lindquist E.A."/>
            <person name="Lipzen A."/>
            <person name="Lundell T."/>
            <person name="Morin E."/>
            <person name="Murat C."/>
            <person name="Sun H."/>
            <person name="Tunlid A."/>
            <person name="Henrissat B."/>
            <person name="Grigoriev I.V."/>
            <person name="Hibbett D.S."/>
            <person name="Martin F."/>
            <person name="Nordberg H.P."/>
            <person name="Cantor M.N."/>
            <person name="Hua S.X."/>
        </authorList>
    </citation>
    <scope>NUCLEOTIDE SEQUENCE [LARGE SCALE GENOMIC DNA]</scope>
    <source>
        <strain evidence="2 3">F 1598</strain>
    </source>
</reference>
<dbReference type="Proteomes" id="UP000054166">
    <property type="component" value="Unassembled WGS sequence"/>
</dbReference>
<dbReference type="InParanoid" id="A0A0C3B9X5"/>
<dbReference type="OrthoDB" id="3268127at2759"/>
<gene>
    <name evidence="2" type="ORF">PILCRDRAFT_828528</name>
</gene>
<reference evidence="3" key="2">
    <citation type="submission" date="2015-01" db="EMBL/GenBank/DDBJ databases">
        <title>Evolutionary Origins and Diversification of the Mycorrhizal Mutualists.</title>
        <authorList>
            <consortium name="DOE Joint Genome Institute"/>
            <consortium name="Mycorrhizal Genomics Consortium"/>
            <person name="Kohler A."/>
            <person name="Kuo A."/>
            <person name="Nagy L.G."/>
            <person name="Floudas D."/>
            <person name="Copeland A."/>
            <person name="Barry K.W."/>
            <person name="Cichocki N."/>
            <person name="Veneault-Fourrey C."/>
            <person name="LaButti K."/>
            <person name="Lindquist E.A."/>
            <person name="Lipzen A."/>
            <person name="Lundell T."/>
            <person name="Morin E."/>
            <person name="Murat C."/>
            <person name="Riley R."/>
            <person name="Ohm R."/>
            <person name="Sun H."/>
            <person name="Tunlid A."/>
            <person name="Henrissat B."/>
            <person name="Grigoriev I.V."/>
            <person name="Hibbett D.S."/>
            <person name="Martin F."/>
        </authorList>
    </citation>
    <scope>NUCLEOTIDE SEQUENCE [LARGE SCALE GENOMIC DNA]</scope>
    <source>
        <strain evidence="3">F 1598</strain>
    </source>
</reference>
<proteinExistence type="predicted"/>
<feature type="compositionally biased region" description="Acidic residues" evidence="1">
    <location>
        <begin position="126"/>
        <end position="143"/>
    </location>
</feature>
<accession>A0A0C3B9X5</accession>
<feature type="region of interest" description="Disordered" evidence="1">
    <location>
        <begin position="232"/>
        <end position="262"/>
    </location>
</feature>
<evidence type="ECO:0000256" key="1">
    <source>
        <dbReference type="SAM" id="MobiDB-lite"/>
    </source>
</evidence>
<sequence length="262" mass="29285">MQNSSPSPANHPSTPGHSCKRYPSLSIQTHQPIHSSPLAESPKSSPVISAQRRKSSYKTGLPLISPFNVKTGSPTGTAEEPQKAFLRERFRARCFERAKKDRERARRRVNNSRSSDGSASGGSSDGDAEMNSEEEEVDEDTMMQDELFRRIMENTSRKYKHSYRLSYAYEVGSSVDPDMEDVGQWEAELQEKPHDANVAPQNFEDEELQAYAEEYTALVDFEDLDDLDWGLSDLEDIDPHPQKSITAVPSGAAVPDNDVDMA</sequence>
<keyword evidence="3" id="KW-1185">Reference proteome</keyword>
<dbReference type="STRING" id="765440.A0A0C3B9X5"/>
<organism evidence="2 3">
    <name type="scientific">Piloderma croceum (strain F 1598)</name>
    <dbReference type="NCBI Taxonomy" id="765440"/>
    <lineage>
        <taxon>Eukaryota</taxon>
        <taxon>Fungi</taxon>
        <taxon>Dikarya</taxon>
        <taxon>Basidiomycota</taxon>
        <taxon>Agaricomycotina</taxon>
        <taxon>Agaricomycetes</taxon>
        <taxon>Agaricomycetidae</taxon>
        <taxon>Atheliales</taxon>
        <taxon>Atheliaceae</taxon>
        <taxon>Piloderma</taxon>
    </lineage>
</organism>
<dbReference type="HOGENOM" id="CLU_064558_0_0_1"/>
<dbReference type="AlphaFoldDB" id="A0A0C3B9X5"/>
<evidence type="ECO:0000313" key="2">
    <source>
        <dbReference type="EMBL" id="KIM74117.1"/>
    </source>
</evidence>
<dbReference type="EMBL" id="KN833066">
    <property type="protein sequence ID" value="KIM74117.1"/>
    <property type="molecule type" value="Genomic_DNA"/>
</dbReference>
<feature type="compositionally biased region" description="Polar residues" evidence="1">
    <location>
        <begin position="1"/>
        <end position="16"/>
    </location>
</feature>